<dbReference type="Gene3D" id="2.60.120.10">
    <property type="entry name" value="Jelly Rolls"/>
    <property type="match status" value="1"/>
</dbReference>
<name>A0A2D0ACM0_PSENT</name>
<dbReference type="RefSeq" id="WP_088419287.1">
    <property type="nucleotide sequence ID" value="NZ_NJBA01000006.1"/>
</dbReference>
<dbReference type="SUPFAM" id="SSF51182">
    <property type="entry name" value="RmlC-like cupins"/>
    <property type="match status" value="1"/>
</dbReference>
<dbReference type="NCBIfam" id="TIGR04366">
    <property type="entry name" value="cupin_WbuC"/>
    <property type="match status" value="1"/>
</dbReference>
<gene>
    <name evidence="2" type="ORF">CEG18_17640</name>
</gene>
<dbReference type="InterPro" id="IPR027565">
    <property type="entry name" value="Cupin_WbuC"/>
</dbReference>
<dbReference type="InterPro" id="IPR046058">
    <property type="entry name" value="WbuC_cupin"/>
</dbReference>
<evidence type="ECO:0000313" key="3">
    <source>
        <dbReference type="Proteomes" id="UP000198145"/>
    </source>
</evidence>
<organism evidence="2 3">
    <name type="scientific">Pseudomonas nitroreducens</name>
    <dbReference type="NCBI Taxonomy" id="46680"/>
    <lineage>
        <taxon>Bacteria</taxon>
        <taxon>Pseudomonadati</taxon>
        <taxon>Pseudomonadota</taxon>
        <taxon>Gammaproteobacteria</taxon>
        <taxon>Pseudomonadales</taxon>
        <taxon>Pseudomonadaceae</taxon>
        <taxon>Pseudomonas</taxon>
    </lineage>
</organism>
<evidence type="ECO:0000313" key="2">
    <source>
        <dbReference type="EMBL" id="OWP49388.1"/>
    </source>
</evidence>
<dbReference type="Pfam" id="PF19480">
    <property type="entry name" value="DUF6016"/>
    <property type="match status" value="1"/>
</dbReference>
<dbReference type="InterPro" id="IPR014710">
    <property type="entry name" value="RmlC-like_jellyroll"/>
</dbReference>
<reference evidence="2 3" key="1">
    <citation type="submission" date="2017-06" db="EMBL/GenBank/DDBJ databases">
        <title>Draft genome of Pseudomonas nitroreducens DF05.</title>
        <authorList>
            <person name="Iyer R."/>
        </authorList>
    </citation>
    <scope>NUCLEOTIDE SEQUENCE [LARGE SCALE GENOMIC DNA]</scope>
    <source>
        <strain evidence="2 3">DF05</strain>
    </source>
</reference>
<accession>A0A2D0ACM0</accession>
<dbReference type="STRING" id="46680.GCA_000807755_00946"/>
<dbReference type="InterPro" id="IPR011051">
    <property type="entry name" value="RmlC_Cupin_sf"/>
</dbReference>
<comment type="caution">
    <text evidence="2">The sequence shown here is derived from an EMBL/GenBank/DDBJ whole genome shotgun (WGS) entry which is preliminary data.</text>
</comment>
<dbReference type="EMBL" id="NJBA01000006">
    <property type="protein sequence ID" value="OWP49388.1"/>
    <property type="molecule type" value="Genomic_DNA"/>
</dbReference>
<sequence length="158" mass="17342">MSGPRFLDSVLFDEVAARAAASPRRRQNHNFHEQTEPCHRLLNALQPDSYIPPHCHRHPDKAESLLVVKGALGLLIFSDSGELLTTRVLRAGGECVGADLPPGTFHAIVALEPDSVMFEAKAGPFVPLGEDERGQWAPREGEPGAAEYLAWMRSHFPL</sequence>
<dbReference type="Proteomes" id="UP000198145">
    <property type="component" value="Unassembled WGS sequence"/>
</dbReference>
<feature type="domain" description="Cupin fold metalloprotein WbuC cupin" evidence="1">
    <location>
        <begin position="8"/>
        <end position="88"/>
    </location>
</feature>
<dbReference type="CDD" id="cd07005">
    <property type="entry name" value="cupin_WbuC-like"/>
    <property type="match status" value="1"/>
</dbReference>
<dbReference type="AlphaFoldDB" id="A0A2D0ACM0"/>
<protein>
    <submittedName>
        <fullName evidence="2">Cupin</fullName>
    </submittedName>
</protein>
<proteinExistence type="predicted"/>
<evidence type="ECO:0000259" key="1">
    <source>
        <dbReference type="Pfam" id="PF19480"/>
    </source>
</evidence>
<dbReference type="eggNOG" id="COG4297">
    <property type="taxonomic scope" value="Bacteria"/>
</dbReference>